<feature type="transmembrane region" description="Helical" evidence="2">
    <location>
        <begin position="322"/>
        <end position="342"/>
    </location>
</feature>
<sequence>MTRSAVVRLAAAIAVLPVTLGAAPPPSPEPSATGDLPEGSELAFHLEDPSIAESSGLAASQRHDGVYWTHNDSGDQYGPDLYAIGADGRTLATITLSGSGVESRDWEAVAVGTDDAGEPAIYVGDIGDNFQGGWPNVRVYRLPEPARLTDQTVEATTFTFTYADGGRDAEGMMVDPRDGRLYVISKEIAGGVYAAPERLSAEGTNELTRVGSAPLYATDAAFAPDGSHYAVRTYWGATLYDASEGVPGDIVDRVSLPELDQGESLSYTADGTALMAGTEGARSPVWRVPLPAEGGTGPEAEETVSATPPAESAEDEEGGASAFILGGIGVAAVVIGGIVLLARRG</sequence>
<keyword evidence="2" id="KW-0812">Transmembrane</keyword>
<protein>
    <recommendedName>
        <fullName evidence="6">WD40 repeat domain-containing protein</fullName>
    </recommendedName>
</protein>
<evidence type="ECO:0008006" key="6">
    <source>
        <dbReference type="Google" id="ProtNLM"/>
    </source>
</evidence>
<keyword evidence="5" id="KW-1185">Reference proteome</keyword>
<feature type="chain" id="PRO_5032492063" description="WD40 repeat domain-containing protein" evidence="3">
    <location>
        <begin position="23"/>
        <end position="345"/>
    </location>
</feature>
<evidence type="ECO:0000256" key="1">
    <source>
        <dbReference type="SAM" id="MobiDB-lite"/>
    </source>
</evidence>
<feature type="region of interest" description="Disordered" evidence="1">
    <location>
        <begin position="20"/>
        <end position="39"/>
    </location>
</feature>
<dbReference type="InterPro" id="IPR011042">
    <property type="entry name" value="6-blade_b-propeller_TolB-like"/>
</dbReference>
<proteinExistence type="predicted"/>
<dbReference type="AlphaFoldDB" id="A0A852TMM2"/>
<dbReference type="Gene3D" id="2.120.10.30">
    <property type="entry name" value="TolB, C-terminal domain"/>
    <property type="match status" value="1"/>
</dbReference>
<keyword evidence="3" id="KW-0732">Signal</keyword>
<evidence type="ECO:0000256" key="3">
    <source>
        <dbReference type="SAM" id="SignalP"/>
    </source>
</evidence>
<keyword evidence="2" id="KW-0472">Membrane</keyword>
<dbReference type="RefSeq" id="WP_246334183.1">
    <property type="nucleotide sequence ID" value="NZ_BAAAYY010000005.1"/>
</dbReference>
<dbReference type="SUPFAM" id="SSF101898">
    <property type="entry name" value="NHL repeat"/>
    <property type="match status" value="1"/>
</dbReference>
<name>A0A852TMM2_9ACTN</name>
<feature type="region of interest" description="Disordered" evidence="1">
    <location>
        <begin position="290"/>
        <end position="317"/>
    </location>
</feature>
<evidence type="ECO:0000313" key="4">
    <source>
        <dbReference type="EMBL" id="NYE45189.1"/>
    </source>
</evidence>
<keyword evidence="2" id="KW-1133">Transmembrane helix</keyword>
<evidence type="ECO:0000313" key="5">
    <source>
        <dbReference type="Proteomes" id="UP000589036"/>
    </source>
</evidence>
<dbReference type="EMBL" id="JACCCC010000001">
    <property type="protein sequence ID" value="NYE45189.1"/>
    <property type="molecule type" value="Genomic_DNA"/>
</dbReference>
<reference evidence="4 5" key="1">
    <citation type="submission" date="2020-07" db="EMBL/GenBank/DDBJ databases">
        <title>Sequencing the genomes of 1000 actinobacteria strains.</title>
        <authorList>
            <person name="Klenk H.-P."/>
        </authorList>
    </citation>
    <scope>NUCLEOTIDE SEQUENCE [LARGE SCALE GENOMIC DNA]</scope>
    <source>
        <strain evidence="4 5">CXB654</strain>
    </source>
</reference>
<comment type="caution">
    <text evidence="4">The sequence shown here is derived from an EMBL/GenBank/DDBJ whole genome shotgun (WGS) entry which is preliminary data.</text>
</comment>
<evidence type="ECO:0000256" key="2">
    <source>
        <dbReference type="SAM" id="Phobius"/>
    </source>
</evidence>
<accession>A0A852TMM2</accession>
<organism evidence="4 5">
    <name type="scientific">Spinactinospora alkalitolerans</name>
    <dbReference type="NCBI Taxonomy" id="687207"/>
    <lineage>
        <taxon>Bacteria</taxon>
        <taxon>Bacillati</taxon>
        <taxon>Actinomycetota</taxon>
        <taxon>Actinomycetes</taxon>
        <taxon>Streptosporangiales</taxon>
        <taxon>Nocardiopsidaceae</taxon>
        <taxon>Spinactinospora</taxon>
    </lineage>
</organism>
<dbReference type="Proteomes" id="UP000589036">
    <property type="component" value="Unassembled WGS sequence"/>
</dbReference>
<gene>
    <name evidence="4" type="ORF">HDA32_000309</name>
</gene>
<feature type="signal peptide" evidence="3">
    <location>
        <begin position="1"/>
        <end position="22"/>
    </location>
</feature>